<dbReference type="OrthoDB" id="191979at2759"/>
<dbReference type="InterPro" id="IPR036291">
    <property type="entry name" value="NAD(P)-bd_dom_sf"/>
</dbReference>
<feature type="region of interest" description="Disordered" evidence="3">
    <location>
        <begin position="253"/>
        <end position="279"/>
    </location>
</feature>
<accession>A0A1Y2IDK3</accession>
<evidence type="ECO:0000256" key="3">
    <source>
        <dbReference type="SAM" id="MobiDB-lite"/>
    </source>
</evidence>
<organism evidence="5 6">
    <name type="scientific">Trametes coccinea (strain BRFM310)</name>
    <name type="common">Pycnoporus coccineus</name>
    <dbReference type="NCBI Taxonomy" id="1353009"/>
    <lineage>
        <taxon>Eukaryota</taxon>
        <taxon>Fungi</taxon>
        <taxon>Dikarya</taxon>
        <taxon>Basidiomycota</taxon>
        <taxon>Agaricomycotina</taxon>
        <taxon>Agaricomycetes</taxon>
        <taxon>Polyporales</taxon>
        <taxon>Polyporaceae</taxon>
        <taxon>Trametes</taxon>
    </lineage>
</organism>
<dbReference type="GO" id="GO:0016491">
    <property type="term" value="F:oxidoreductase activity"/>
    <property type="evidence" value="ECO:0007669"/>
    <property type="project" value="UniProtKB-KW"/>
</dbReference>
<feature type="region of interest" description="Disordered" evidence="3">
    <location>
        <begin position="458"/>
        <end position="492"/>
    </location>
</feature>
<dbReference type="Gene3D" id="3.40.50.720">
    <property type="entry name" value="NAD(P)-binding Rossmann-like Domain"/>
    <property type="match status" value="1"/>
</dbReference>
<evidence type="ECO:0000256" key="2">
    <source>
        <dbReference type="ARBA" id="ARBA00023002"/>
    </source>
</evidence>
<feature type="compositionally biased region" description="Low complexity" evidence="3">
    <location>
        <begin position="477"/>
        <end position="492"/>
    </location>
</feature>
<dbReference type="PANTHER" id="PTHR24320:SF152">
    <property type="entry name" value="SHORT-CHAIN DEHYDROGENASE_REDUCTASE FAMILY PROTEIN"/>
    <property type="match status" value="1"/>
</dbReference>
<dbReference type="PANTHER" id="PTHR24320">
    <property type="entry name" value="RETINOL DEHYDROGENASE"/>
    <property type="match status" value="1"/>
</dbReference>
<dbReference type="AlphaFoldDB" id="A0A1Y2IDK3"/>
<evidence type="ECO:0000256" key="4">
    <source>
        <dbReference type="SAM" id="Phobius"/>
    </source>
</evidence>
<evidence type="ECO:0000313" key="6">
    <source>
        <dbReference type="Proteomes" id="UP000193067"/>
    </source>
</evidence>
<feature type="transmembrane region" description="Helical" evidence="4">
    <location>
        <begin position="18"/>
        <end position="36"/>
    </location>
</feature>
<feature type="compositionally biased region" description="Basic and acidic residues" evidence="3">
    <location>
        <begin position="254"/>
        <end position="266"/>
    </location>
</feature>
<feature type="transmembrane region" description="Helical" evidence="4">
    <location>
        <begin position="48"/>
        <end position="70"/>
    </location>
</feature>
<dbReference type="SUPFAM" id="SSF51735">
    <property type="entry name" value="NAD(P)-binding Rossmann-fold domains"/>
    <property type="match status" value="1"/>
</dbReference>
<evidence type="ECO:0008006" key="7">
    <source>
        <dbReference type="Google" id="ProtNLM"/>
    </source>
</evidence>
<keyword evidence="4" id="KW-0812">Transmembrane</keyword>
<keyword evidence="2" id="KW-0560">Oxidoreductase</keyword>
<reference evidence="5 6" key="1">
    <citation type="journal article" date="2015" name="Biotechnol. Biofuels">
        <title>Enhanced degradation of softwood versus hardwood by the white-rot fungus Pycnoporus coccineus.</title>
        <authorList>
            <person name="Couturier M."/>
            <person name="Navarro D."/>
            <person name="Chevret D."/>
            <person name="Henrissat B."/>
            <person name="Piumi F."/>
            <person name="Ruiz-Duenas F.J."/>
            <person name="Martinez A.T."/>
            <person name="Grigoriev I.V."/>
            <person name="Riley R."/>
            <person name="Lipzen A."/>
            <person name="Berrin J.G."/>
            <person name="Master E.R."/>
            <person name="Rosso M.N."/>
        </authorList>
    </citation>
    <scope>NUCLEOTIDE SEQUENCE [LARGE SCALE GENOMIC DNA]</scope>
    <source>
        <strain evidence="5 6">BRFM310</strain>
    </source>
</reference>
<dbReference type="STRING" id="1353009.A0A1Y2IDK3"/>
<comment type="similarity">
    <text evidence="1">Belongs to the short-chain dehydrogenases/reductases (SDR) family.</text>
</comment>
<keyword evidence="4" id="KW-0472">Membrane</keyword>
<feature type="region of interest" description="Disordered" evidence="3">
    <location>
        <begin position="356"/>
        <end position="377"/>
    </location>
</feature>
<evidence type="ECO:0000313" key="5">
    <source>
        <dbReference type="EMBL" id="OSC98470.1"/>
    </source>
</evidence>
<sequence length="492" mass="54055">MVLQFVYPAVSAVIPPKYWPHALVAATVIAIIYAYAQGRQTTRERDLHARVILLTGPFTPLGLVTLTALAKRGAHIIALSPYPLSHPVPSLILSLLRSTTKNENIFAEHCDLNSPTSIRKFCTSFLTSNETRLDALVFAHEYPSIGRIWFFGGRARRDKEEREEQERESASLASFLLTTMLLPALLVAPVERDIRIVHVVNPFYAAALPVFPSFLNSTPSSPPTVRPLVIAEGLRSLRTIALTRHLQRILDSLPNRKADPKSKSQESAKGAEPSVPQPSNIISVAACPGISRRDTIAPFLGASERNWSLAYFMLFPILLLVTKTSEAALQTLLHVLFLPTPFKRAQAKIDAAADEERKAEAEAARTTSEPLSEEKSFQPRTANVEVVKPGALYRECAVVPLNIPRPPLPAMGEENGKQGKAPEAAVQLEDDGEYGGEAVGRAIWEWYEARLKEWEARDAERVKAEEEAAKAAKENVSQESSSTDTKSTDASG</sequence>
<gene>
    <name evidence="5" type="ORF">PYCCODRAFT_1417866</name>
</gene>
<protein>
    <recommendedName>
        <fullName evidence="7">Ketoreductase (KR) domain-containing protein</fullName>
    </recommendedName>
</protein>
<feature type="compositionally biased region" description="Basic and acidic residues" evidence="3">
    <location>
        <begin position="458"/>
        <end position="473"/>
    </location>
</feature>
<name>A0A1Y2IDK3_TRAC3</name>
<keyword evidence="4" id="KW-1133">Transmembrane helix</keyword>
<evidence type="ECO:0000256" key="1">
    <source>
        <dbReference type="ARBA" id="ARBA00006484"/>
    </source>
</evidence>
<dbReference type="Proteomes" id="UP000193067">
    <property type="component" value="Unassembled WGS sequence"/>
</dbReference>
<keyword evidence="6" id="KW-1185">Reference proteome</keyword>
<proteinExistence type="inferred from homology"/>
<dbReference type="EMBL" id="KZ084138">
    <property type="protein sequence ID" value="OSC98470.1"/>
    <property type="molecule type" value="Genomic_DNA"/>
</dbReference>